<evidence type="ECO:0000259" key="13">
    <source>
        <dbReference type="PROSITE" id="PS50851"/>
    </source>
</evidence>
<dbReference type="Gene3D" id="3.30.70.1110">
    <property type="entry name" value="Histidine kinase CheA-like, P2 response regulator-binding domain"/>
    <property type="match status" value="1"/>
</dbReference>
<evidence type="ECO:0000313" key="16">
    <source>
        <dbReference type="Proteomes" id="UP000199409"/>
    </source>
</evidence>
<dbReference type="AlphaFoldDB" id="A0A1H4AQT0"/>
<evidence type="ECO:0000259" key="12">
    <source>
        <dbReference type="PROSITE" id="PS50109"/>
    </source>
</evidence>
<evidence type="ECO:0000256" key="8">
    <source>
        <dbReference type="ARBA" id="ARBA00022777"/>
    </source>
</evidence>
<keyword evidence="5 11" id="KW-0597">Phosphoprotein</keyword>
<dbReference type="EMBL" id="FNQN01000005">
    <property type="protein sequence ID" value="SEA38138.1"/>
    <property type="molecule type" value="Genomic_DNA"/>
</dbReference>
<evidence type="ECO:0000256" key="4">
    <source>
        <dbReference type="ARBA" id="ARBA00022500"/>
    </source>
</evidence>
<evidence type="ECO:0000256" key="2">
    <source>
        <dbReference type="ARBA" id="ARBA00012438"/>
    </source>
</evidence>
<dbReference type="SUPFAM" id="SSF55874">
    <property type="entry name" value="ATPase domain of HSP90 chaperone/DNA topoisomerase II/histidine kinase"/>
    <property type="match status" value="1"/>
</dbReference>
<dbReference type="SMART" id="SM00073">
    <property type="entry name" value="HPT"/>
    <property type="match status" value="1"/>
</dbReference>
<feature type="domain" description="CheW-like" evidence="13">
    <location>
        <begin position="477"/>
        <end position="610"/>
    </location>
</feature>
<dbReference type="InterPro" id="IPR002545">
    <property type="entry name" value="CheW-lke_dom"/>
</dbReference>
<dbReference type="Pfam" id="PF01584">
    <property type="entry name" value="CheW"/>
    <property type="match status" value="1"/>
</dbReference>
<comment type="catalytic activity">
    <reaction evidence="1">
        <text>ATP + protein L-histidine = ADP + protein N-phospho-L-histidine.</text>
        <dbReference type="EC" id="2.7.13.3"/>
    </reaction>
</comment>
<dbReference type="Pfam" id="PF07194">
    <property type="entry name" value="P2"/>
    <property type="match status" value="1"/>
</dbReference>
<dbReference type="GO" id="GO:0005524">
    <property type="term" value="F:ATP binding"/>
    <property type="evidence" value="ECO:0007669"/>
    <property type="project" value="UniProtKB-KW"/>
</dbReference>
<gene>
    <name evidence="15" type="ORF">SAMN05660420_01940</name>
</gene>
<evidence type="ECO:0000256" key="1">
    <source>
        <dbReference type="ARBA" id="ARBA00000085"/>
    </source>
</evidence>
<dbReference type="GO" id="GO:0005737">
    <property type="term" value="C:cytoplasm"/>
    <property type="evidence" value="ECO:0007669"/>
    <property type="project" value="InterPro"/>
</dbReference>
<dbReference type="GO" id="GO:0000155">
    <property type="term" value="F:phosphorelay sensor kinase activity"/>
    <property type="evidence" value="ECO:0007669"/>
    <property type="project" value="InterPro"/>
</dbReference>
<dbReference type="OrthoDB" id="9803176at2"/>
<keyword evidence="8 15" id="KW-0418">Kinase</keyword>
<dbReference type="Pfam" id="PF02518">
    <property type="entry name" value="HATPase_c"/>
    <property type="match status" value="1"/>
</dbReference>
<name>A0A1H4AQT0_9BACT</name>
<dbReference type="RefSeq" id="WP_092347433.1">
    <property type="nucleotide sequence ID" value="NZ_FNQN01000005.1"/>
</dbReference>
<dbReference type="Gene3D" id="1.10.287.560">
    <property type="entry name" value="Histidine kinase CheA-like, homodimeric domain"/>
    <property type="match status" value="1"/>
</dbReference>
<dbReference type="InterPro" id="IPR036890">
    <property type="entry name" value="HATPase_C_sf"/>
</dbReference>
<dbReference type="Proteomes" id="UP000199409">
    <property type="component" value="Unassembled WGS sequence"/>
</dbReference>
<dbReference type="SUPFAM" id="SSF50341">
    <property type="entry name" value="CheW-like"/>
    <property type="match status" value="1"/>
</dbReference>
<dbReference type="InterPro" id="IPR037052">
    <property type="entry name" value="CheA-like_P2_sf"/>
</dbReference>
<proteinExistence type="predicted"/>
<evidence type="ECO:0000256" key="6">
    <source>
        <dbReference type="ARBA" id="ARBA00022679"/>
    </source>
</evidence>
<feature type="domain" description="HPt" evidence="14">
    <location>
        <begin position="1"/>
        <end position="102"/>
    </location>
</feature>
<dbReference type="InterPro" id="IPR004105">
    <property type="entry name" value="CheA-like_dim"/>
</dbReference>
<dbReference type="PROSITE" id="PS50109">
    <property type="entry name" value="HIS_KIN"/>
    <property type="match status" value="1"/>
</dbReference>
<evidence type="ECO:0000256" key="9">
    <source>
        <dbReference type="ARBA" id="ARBA00022840"/>
    </source>
</evidence>
<dbReference type="InterPro" id="IPR051315">
    <property type="entry name" value="Bact_Chemotaxis_CheA"/>
</dbReference>
<dbReference type="InterPro" id="IPR005467">
    <property type="entry name" value="His_kinase_dom"/>
</dbReference>
<dbReference type="InterPro" id="IPR037006">
    <property type="entry name" value="CheA-like_homodim_sf"/>
</dbReference>
<keyword evidence="9" id="KW-0067">ATP-binding</keyword>
<dbReference type="Gene3D" id="2.30.30.40">
    <property type="entry name" value="SH3 Domains"/>
    <property type="match status" value="1"/>
</dbReference>
<accession>A0A1H4AQT0</accession>
<keyword evidence="4" id="KW-0145">Chemotaxis</keyword>
<reference evidence="15 16" key="1">
    <citation type="submission" date="2016-10" db="EMBL/GenBank/DDBJ databases">
        <authorList>
            <person name="de Groot N.N."/>
        </authorList>
    </citation>
    <scope>NUCLEOTIDE SEQUENCE [LARGE SCALE GENOMIC DNA]</scope>
    <source>
        <strain evidence="15 16">DSM 7343</strain>
    </source>
</reference>
<keyword evidence="10" id="KW-0902">Two-component regulatory system</keyword>
<dbReference type="InterPro" id="IPR036061">
    <property type="entry name" value="CheW-like_dom_sf"/>
</dbReference>
<dbReference type="EC" id="2.7.13.3" evidence="2"/>
<dbReference type="Pfam" id="PF01627">
    <property type="entry name" value="Hpt"/>
    <property type="match status" value="1"/>
</dbReference>
<dbReference type="PANTHER" id="PTHR43395">
    <property type="entry name" value="SENSOR HISTIDINE KINASE CHEA"/>
    <property type="match status" value="1"/>
</dbReference>
<evidence type="ECO:0000256" key="10">
    <source>
        <dbReference type="ARBA" id="ARBA00023012"/>
    </source>
</evidence>
<dbReference type="FunFam" id="3.30.565.10:FF:000016">
    <property type="entry name" value="Chemotaxis protein CheA, putative"/>
    <property type="match status" value="1"/>
</dbReference>
<dbReference type="SUPFAM" id="SSF47384">
    <property type="entry name" value="Homodimeric domain of signal transducing histidine kinase"/>
    <property type="match status" value="1"/>
</dbReference>
<protein>
    <recommendedName>
        <fullName evidence="3">Chemotaxis protein CheA</fullName>
        <ecNumber evidence="2">2.7.13.3</ecNumber>
    </recommendedName>
</protein>
<dbReference type="PRINTS" id="PR00344">
    <property type="entry name" value="BCTRLSENSOR"/>
</dbReference>
<evidence type="ECO:0000256" key="5">
    <source>
        <dbReference type="ARBA" id="ARBA00022553"/>
    </source>
</evidence>
<dbReference type="SMART" id="SM01231">
    <property type="entry name" value="H-kinase_dim"/>
    <property type="match status" value="1"/>
</dbReference>
<organism evidence="15 16">
    <name type="scientific">Desulfuromusa kysingii</name>
    <dbReference type="NCBI Taxonomy" id="37625"/>
    <lineage>
        <taxon>Bacteria</taxon>
        <taxon>Pseudomonadati</taxon>
        <taxon>Thermodesulfobacteriota</taxon>
        <taxon>Desulfuromonadia</taxon>
        <taxon>Desulfuromonadales</taxon>
        <taxon>Geopsychrobacteraceae</taxon>
        <taxon>Desulfuromusa</taxon>
    </lineage>
</organism>
<dbReference type="SUPFAM" id="SSF55052">
    <property type="entry name" value="CheY-binding domain of CheA"/>
    <property type="match status" value="1"/>
</dbReference>
<dbReference type="GO" id="GO:0006935">
    <property type="term" value="P:chemotaxis"/>
    <property type="evidence" value="ECO:0007669"/>
    <property type="project" value="UniProtKB-KW"/>
</dbReference>
<dbReference type="CDD" id="cd00088">
    <property type="entry name" value="HPT"/>
    <property type="match status" value="1"/>
</dbReference>
<dbReference type="InterPro" id="IPR004358">
    <property type="entry name" value="Sig_transdc_His_kin-like_C"/>
</dbReference>
<keyword evidence="7" id="KW-0547">Nucleotide-binding</keyword>
<dbReference type="InterPro" id="IPR003594">
    <property type="entry name" value="HATPase_dom"/>
</dbReference>
<dbReference type="InterPro" id="IPR036641">
    <property type="entry name" value="HPT_dom_sf"/>
</dbReference>
<dbReference type="Gene3D" id="1.20.120.160">
    <property type="entry name" value="HPT domain"/>
    <property type="match status" value="1"/>
</dbReference>
<evidence type="ECO:0000259" key="14">
    <source>
        <dbReference type="PROSITE" id="PS50894"/>
    </source>
</evidence>
<evidence type="ECO:0000256" key="11">
    <source>
        <dbReference type="PROSITE-ProRule" id="PRU00110"/>
    </source>
</evidence>
<dbReference type="SMART" id="SM00387">
    <property type="entry name" value="HATPase_c"/>
    <property type="match status" value="1"/>
</dbReference>
<keyword evidence="6" id="KW-0808">Transferase</keyword>
<dbReference type="PROSITE" id="PS50894">
    <property type="entry name" value="HPT"/>
    <property type="match status" value="1"/>
</dbReference>
<dbReference type="Gene3D" id="3.30.565.10">
    <property type="entry name" value="Histidine kinase-like ATPase, C-terminal domain"/>
    <property type="match status" value="1"/>
</dbReference>
<sequence length="610" mass="68053">MEIDKFRDMFLAEAAEHLESMVDILMQLDLDPQDQDGIDALFREAHSIKGMAATMEHAETTKLSHHLENRLDICRKLGRISGVEIDWLLEATDLFKLLLDDIRNNHEERCVASFIATSPKETGTSTTLDSPQRKDPLSSEGEGLLVQLQLKATVAAPGPRFLVLLKTLSKFGTIIESTPSTDELLQGNVPDQLFVRLLSDTPQEQIKQQLLRYSELQEITFPGKINKPVKSLSKSPADKTVRISTELLDHFINLTGELITNRYQLQNALKEKNWQELDDGVGQLKRLVKNLHHQVLKVRMVSLEGLTGRLSRTVHDLSRSLAKEIQLKVEGAEIELDRAIVEELTDPLVHMVRNAVDHGIESRGTVSIKAWRERDQILIQVADDGRGIDPEKIRQKALDKGFLNPSQAQTIRDYDLFQLLCRPGFSTAQEVSQTSGRGVGMDVVKTAVEHIGGILLIDSAPGEGARITLKVPLSLAIIRVLIVECNGAKMAMPISRVIQTAEIAPEEVQSSGKQLMINYHDERLPLISLRKILKYSKNVALDPIPLVITEVLGRKIGLVVDQLVGQQEVYVQRLPAPFDQIRGCSGGTILGDGQIIFLLDLQSLFERRRG</sequence>
<dbReference type="InterPro" id="IPR008207">
    <property type="entry name" value="Sig_transdc_His_kin_Hpt_dom"/>
</dbReference>
<dbReference type="InterPro" id="IPR010808">
    <property type="entry name" value="CheA_P2-bd"/>
</dbReference>
<dbReference type="STRING" id="37625.SAMN05660420_01940"/>
<dbReference type="InterPro" id="IPR036097">
    <property type="entry name" value="HisK_dim/P_sf"/>
</dbReference>
<evidence type="ECO:0000256" key="3">
    <source>
        <dbReference type="ARBA" id="ARBA00021495"/>
    </source>
</evidence>
<evidence type="ECO:0000256" key="7">
    <source>
        <dbReference type="ARBA" id="ARBA00022741"/>
    </source>
</evidence>
<dbReference type="PANTHER" id="PTHR43395:SF1">
    <property type="entry name" value="CHEMOTAXIS PROTEIN CHEA"/>
    <property type="match status" value="1"/>
</dbReference>
<dbReference type="PROSITE" id="PS50851">
    <property type="entry name" value="CHEW"/>
    <property type="match status" value="1"/>
</dbReference>
<feature type="domain" description="Histidine kinase" evidence="12">
    <location>
        <begin position="242"/>
        <end position="475"/>
    </location>
</feature>
<keyword evidence="16" id="KW-1185">Reference proteome</keyword>
<feature type="modified residue" description="Phosphohistidine" evidence="11">
    <location>
        <position position="46"/>
    </location>
</feature>
<dbReference type="SMART" id="SM00260">
    <property type="entry name" value="CheW"/>
    <property type="match status" value="1"/>
</dbReference>
<dbReference type="Pfam" id="PF02895">
    <property type="entry name" value="H-kinase_dim"/>
    <property type="match status" value="1"/>
</dbReference>
<dbReference type="InterPro" id="IPR035891">
    <property type="entry name" value="CheY-binding_CheA"/>
</dbReference>
<dbReference type="SUPFAM" id="SSF47226">
    <property type="entry name" value="Histidine-containing phosphotransfer domain, HPT domain"/>
    <property type="match status" value="1"/>
</dbReference>
<evidence type="ECO:0000313" key="15">
    <source>
        <dbReference type="EMBL" id="SEA38138.1"/>
    </source>
</evidence>